<dbReference type="AlphaFoldDB" id="A0A6C0EEN7"/>
<organism evidence="2">
    <name type="scientific">viral metagenome</name>
    <dbReference type="NCBI Taxonomy" id="1070528"/>
    <lineage>
        <taxon>unclassified sequences</taxon>
        <taxon>metagenomes</taxon>
        <taxon>organismal metagenomes</taxon>
    </lineage>
</organism>
<reference evidence="2" key="1">
    <citation type="journal article" date="2020" name="Nature">
        <title>Giant virus diversity and host interactions through global metagenomics.</title>
        <authorList>
            <person name="Schulz F."/>
            <person name="Roux S."/>
            <person name="Paez-Espino D."/>
            <person name="Jungbluth S."/>
            <person name="Walsh D.A."/>
            <person name="Denef V.J."/>
            <person name="McMahon K.D."/>
            <person name="Konstantinidis K.T."/>
            <person name="Eloe-Fadrosh E.A."/>
            <person name="Kyrpides N.C."/>
            <person name="Woyke T."/>
        </authorList>
    </citation>
    <scope>NUCLEOTIDE SEQUENCE</scope>
    <source>
        <strain evidence="2">GVMAG-M-3300023179-33</strain>
    </source>
</reference>
<evidence type="ECO:0000256" key="1">
    <source>
        <dbReference type="SAM" id="Phobius"/>
    </source>
</evidence>
<sequence length="174" mass="19961">MKHLNYIKWIVLIIIIVVLYSLVSKSINFRMEGFTGSEPLTKSNLAYSDFAIDKNGNYTSNPSVQGDYLLDGYYPKSKTYGVRDINSSDVWWYYPQFQVGSYEQETNNIRYSINPDLGGCMPVEFCDTMYDNKQHNPSNIIKPLPPVGKITNTTSRNGYFLTPGNLNNFYNETE</sequence>
<keyword evidence="1" id="KW-0472">Membrane</keyword>
<keyword evidence="1" id="KW-1133">Transmembrane helix</keyword>
<name>A0A6C0EEN7_9ZZZZ</name>
<proteinExistence type="predicted"/>
<protein>
    <submittedName>
        <fullName evidence="2">Uncharacterized protein</fullName>
    </submittedName>
</protein>
<dbReference type="EMBL" id="MN739826">
    <property type="protein sequence ID" value="QHT27677.1"/>
    <property type="molecule type" value="Genomic_DNA"/>
</dbReference>
<evidence type="ECO:0000313" key="2">
    <source>
        <dbReference type="EMBL" id="QHT27677.1"/>
    </source>
</evidence>
<accession>A0A6C0EEN7</accession>
<feature type="transmembrane region" description="Helical" evidence="1">
    <location>
        <begin position="6"/>
        <end position="23"/>
    </location>
</feature>
<keyword evidence="1" id="KW-0812">Transmembrane</keyword>